<sequence length="146" mass="15910">MFGASGPTFGASGSYEREAPGLTGSIWLASALFRNTTCVFDQYLAVFAVTLRPYARLILGIIAIPKNVDRAFETFNYVPYPTLSHSARLDALEGKEDFLINASGGILVKGLDRCNEENISLLDWLSASRVAVKQTRHHLGDTQPCG</sequence>
<dbReference type="Proteomes" id="UP000807342">
    <property type="component" value="Unassembled WGS sequence"/>
</dbReference>
<dbReference type="OrthoDB" id="2987636at2759"/>
<organism evidence="1 2">
    <name type="scientific">Macrolepiota fuliginosa MF-IS2</name>
    <dbReference type="NCBI Taxonomy" id="1400762"/>
    <lineage>
        <taxon>Eukaryota</taxon>
        <taxon>Fungi</taxon>
        <taxon>Dikarya</taxon>
        <taxon>Basidiomycota</taxon>
        <taxon>Agaricomycotina</taxon>
        <taxon>Agaricomycetes</taxon>
        <taxon>Agaricomycetidae</taxon>
        <taxon>Agaricales</taxon>
        <taxon>Agaricineae</taxon>
        <taxon>Agaricaceae</taxon>
        <taxon>Macrolepiota</taxon>
    </lineage>
</organism>
<proteinExistence type="predicted"/>
<dbReference type="AlphaFoldDB" id="A0A9P5X290"/>
<evidence type="ECO:0000313" key="2">
    <source>
        <dbReference type="Proteomes" id="UP000807342"/>
    </source>
</evidence>
<protein>
    <submittedName>
        <fullName evidence="1">Uncharacterized protein</fullName>
    </submittedName>
</protein>
<evidence type="ECO:0000313" key="1">
    <source>
        <dbReference type="EMBL" id="KAF9442289.1"/>
    </source>
</evidence>
<dbReference type="EMBL" id="MU151663">
    <property type="protein sequence ID" value="KAF9442289.1"/>
    <property type="molecule type" value="Genomic_DNA"/>
</dbReference>
<keyword evidence="2" id="KW-1185">Reference proteome</keyword>
<name>A0A9P5X290_9AGAR</name>
<comment type="caution">
    <text evidence="1">The sequence shown here is derived from an EMBL/GenBank/DDBJ whole genome shotgun (WGS) entry which is preliminary data.</text>
</comment>
<reference evidence="1" key="1">
    <citation type="submission" date="2020-11" db="EMBL/GenBank/DDBJ databases">
        <authorList>
            <consortium name="DOE Joint Genome Institute"/>
            <person name="Ahrendt S."/>
            <person name="Riley R."/>
            <person name="Andreopoulos W."/>
            <person name="Labutti K."/>
            <person name="Pangilinan J."/>
            <person name="Ruiz-Duenas F.J."/>
            <person name="Barrasa J.M."/>
            <person name="Sanchez-Garcia M."/>
            <person name="Camarero S."/>
            <person name="Miyauchi S."/>
            <person name="Serrano A."/>
            <person name="Linde D."/>
            <person name="Babiker R."/>
            <person name="Drula E."/>
            <person name="Ayuso-Fernandez I."/>
            <person name="Pacheco R."/>
            <person name="Padilla G."/>
            <person name="Ferreira P."/>
            <person name="Barriuso J."/>
            <person name="Kellner H."/>
            <person name="Castanera R."/>
            <person name="Alfaro M."/>
            <person name="Ramirez L."/>
            <person name="Pisabarro A.G."/>
            <person name="Kuo A."/>
            <person name="Tritt A."/>
            <person name="Lipzen A."/>
            <person name="He G."/>
            <person name="Yan M."/>
            <person name="Ng V."/>
            <person name="Cullen D."/>
            <person name="Martin F."/>
            <person name="Rosso M.-N."/>
            <person name="Henrissat B."/>
            <person name="Hibbett D."/>
            <person name="Martinez A.T."/>
            <person name="Grigoriev I.V."/>
        </authorList>
    </citation>
    <scope>NUCLEOTIDE SEQUENCE</scope>
    <source>
        <strain evidence="1">MF-IS2</strain>
    </source>
</reference>
<accession>A0A9P5X290</accession>
<gene>
    <name evidence="1" type="ORF">P691DRAFT_848783</name>
</gene>